<dbReference type="CDD" id="cd14275">
    <property type="entry name" value="UBA_EF-Ts"/>
    <property type="match status" value="1"/>
</dbReference>
<keyword evidence="3 6" id="KW-0251">Elongation factor</keyword>
<gene>
    <name evidence="6" type="primary">tsf</name>
    <name evidence="10" type="ORF">EC1_03790</name>
</gene>
<dbReference type="InterPro" id="IPR036402">
    <property type="entry name" value="EF-Ts_dimer_sf"/>
</dbReference>
<dbReference type="GO" id="GO:0003746">
    <property type="term" value="F:translation elongation factor activity"/>
    <property type="evidence" value="ECO:0007669"/>
    <property type="project" value="UniProtKB-UniRule"/>
</dbReference>
<evidence type="ECO:0000256" key="1">
    <source>
        <dbReference type="ARBA" id="ARBA00005532"/>
    </source>
</evidence>
<evidence type="ECO:0000256" key="3">
    <source>
        <dbReference type="ARBA" id="ARBA00022768"/>
    </source>
</evidence>
<dbReference type="Gene3D" id="3.30.479.20">
    <property type="entry name" value="Elongation factor Ts, dimerisation domain"/>
    <property type="match status" value="2"/>
</dbReference>
<dbReference type="FunFam" id="1.10.8.10:FF:000001">
    <property type="entry name" value="Elongation factor Ts"/>
    <property type="match status" value="1"/>
</dbReference>
<dbReference type="InterPro" id="IPR001816">
    <property type="entry name" value="Transl_elong_EFTs/EF1B"/>
</dbReference>
<evidence type="ECO:0000256" key="6">
    <source>
        <dbReference type="HAMAP-Rule" id="MF_00050"/>
    </source>
</evidence>
<comment type="subcellular location">
    <subcellularLocation>
        <location evidence="6 8">Cytoplasm</location>
    </subcellularLocation>
</comment>
<evidence type="ECO:0000256" key="2">
    <source>
        <dbReference type="ARBA" id="ARBA00016956"/>
    </source>
</evidence>
<dbReference type="HAMAP" id="MF_00050">
    <property type="entry name" value="EF_Ts"/>
    <property type="match status" value="1"/>
</dbReference>
<feature type="region of interest" description="Involved in Mg(2+) ion dislocation from EF-Tu" evidence="6">
    <location>
        <begin position="78"/>
        <end position="81"/>
    </location>
</feature>
<evidence type="ECO:0000259" key="9">
    <source>
        <dbReference type="Pfam" id="PF00889"/>
    </source>
</evidence>
<dbReference type="PANTHER" id="PTHR11741">
    <property type="entry name" value="ELONGATION FACTOR TS"/>
    <property type="match status" value="1"/>
</dbReference>
<dbReference type="STRING" id="717960.EC1_03790"/>
<organism evidence="10 11">
    <name type="scientific">Faecalitalea cylindroides T2-87</name>
    <dbReference type="NCBI Taxonomy" id="717960"/>
    <lineage>
        <taxon>Bacteria</taxon>
        <taxon>Bacillati</taxon>
        <taxon>Bacillota</taxon>
        <taxon>Erysipelotrichia</taxon>
        <taxon>Erysipelotrichales</taxon>
        <taxon>Erysipelotrichaceae</taxon>
        <taxon>Faecalitalea</taxon>
    </lineage>
</organism>
<dbReference type="PROSITE" id="PS01127">
    <property type="entry name" value="EF_TS_2"/>
    <property type="match status" value="1"/>
</dbReference>
<dbReference type="InterPro" id="IPR014039">
    <property type="entry name" value="Transl_elong_EFTs/EF1B_dimer"/>
</dbReference>
<dbReference type="PANTHER" id="PTHR11741:SF0">
    <property type="entry name" value="ELONGATION FACTOR TS, MITOCHONDRIAL"/>
    <property type="match status" value="1"/>
</dbReference>
<dbReference type="AlphaFoldDB" id="D4JD09"/>
<dbReference type="PATRIC" id="fig|717960.3.peg.1739"/>
<evidence type="ECO:0000256" key="8">
    <source>
        <dbReference type="RuleBase" id="RU000643"/>
    </source>
</evidence>
<dbReference type="Gene3D" id="1.10.286.20">
    <property type="match status" value="1"/>
</dbReference>
<dbReference type="SUPFAM" id="SSF46934">
    <property type="entry name" value="UBA-like"/>
    <property type="match status" value="1"/>
</dbReference>
<name>D4JD09_9FIRM</name>
<dbReference type="NCBIfam" id="TIGR00116">
    <property type="entry name" value="tsf"/>
    <property type="match status" value="1"/>
</dbReference>
<evidence type="ECO:0000313" key="10">
    <source>
        <dbReference type="EMBL" id="CBK88081.1"/>
    </source>
</evidence>
<sequence length="295" mass="32497">MITASQVKELREKTGAGMMDCKKALTECDGDMAKAVDWLREKGISKAAKKEGRIAAEGLTRVATKGNTGILFEVNSETDFVAKNEQFLHLLDVIQNAILDTKAADVDVVLTTSTPEGTIADLITNATATIGEKITFRRVSVVEKADDEFFGSYMHMGGKISALVVLKGETNETVAKNIAMQVASMAPTYVSQSDIPGDVVEHERELQLQMMKADPKMAGKPEKVLQGILKGKVDKHFKDQCLLDQEFFLDPKMKVANFLKDNKVELVSFVRFQTGEGIEKREENFAEEVMSQIKG</sequence>
<dbReference type="InterPro" id="IPR009060">
    <property type="entry name" value="UBA-like_sf"/>
</dbReference>
<dbReference type="PROSITE" id="PS01126">
    <property type="entry name" value="EF_TS_1"/>
    <property type="match status" value="1"/>
</dbReference>
<accession>D4JD09</accession>
<dbReference type="KEGG" id="euc:EC1_03790"/>
<reference evidence="10 11" key="2">
    <citation type="submission" date="2010-03" db="EMBL/GenBank/DDBJ databases">
        <authorList>
            <person name="Pajon A."/>
        </authorList>
    </citation>
    <scope>NUCLEOTIDE SEQUENCE [LARGE SCALE GENOMIC DNA]</scope>
    <source>
        <strain evidence="10 11">T2-87</strain>
    </source>
</reference>
<evidence type="ECO:0000256" key="5">
    <source>
        <dbReference type="ARBA" id="ARBA00025453"/>
    </source>
</evidence>
<evidence type="ECO:0000256" key="4">
    <source>
        <dbReference type="ARBA" id="ARBA00022917"/>
    </source>
</evidence>
<feature type="domain" description="Translation elongation factor EFTs/EF1B dimerisation" evidence="9">
    <location>
        <begin position="69"/>
        <end position="276"/>
    </location>
</feature>
<reference evidence="10 11" key="1">
    <citation type="submission" date="2010-03" db="EMBL/GenBank/DDBJ databases">
        <title>The genome sequence of Eubacterium cylindroides T2-87.</title>
        <authorList>
            <consortium name="metaHIT consortium -- http://www.metahit.eu/"/>
            <person name="Pajon A."/>
            <person name="Turner K."/>
            <person name="Parkhill J."/>
            <person name="Duncan S."/>
            <person name="Flint H."/>
        </authorList>
    </citation>
    <scope>NUCLEOTIDE SEQUENCE [LARGE SCALE GENOMIC DNA]</scope>
    <source>
        <strain evidence="10 11">T2-87</strain>
    </source>
</reference>
<dbReference type="Gene3D" id="1.10.8.10">
    <property type="entry name" value="DNA helicase RuvA subunit, C-terminal domain"/>
    <property type="match status" value="1"/>
</dbReference>
<comment type="similarity">
    <text evidence="1 6 7">Belongs to the EF-Ts family.</text>
</comment>
<keyword evidence="4 6" id="KW-0648">Protein biosynthesis</keyword>
<evidence type="ECO:0000256" key="7">
    <source>
        <dbReference type="RuleBase" id="RU000642"/>
    </source>
</evidence>
<dbReference type="GO" id="GO:0005737">
    <property type="term" value="C:cytoplasm"/>
    <property type="evidence" value="ECO:0007669"/>
    <property type="project" value="UniProtKB-SubCell"/>
</dbReference>
<dbReference type="HOGENOM" id="CLU_047155_0_2_9"/>
<proteinExistence type="inferred from homology"/>
<dbReference type="EMBL" id="FP929041">
    <property type="protein sequence ID" value="CBK88081.1"/>
    <property type="molecule type" value="Genomic_DNA"/>
</dbReference>
<dbReference type="Proteomes" id="UP000008801">
    <property type="component" value="Chromosome"/>
</dbReference>
<protein>
    <recommendedName>
        <fullName evidence="2 6">Elongation factor Ts</fullName>
        <shortName evidence="6">EF-Ts</shortName>
    </recommendedName>
</protein>
<comment type="function">
    <text evidence="5 6 7">Associates with the EF-Tu.GDP complex and induces the exchange of GDP to GTP. It remains bound to the aminoacyl-tRNA.EF-Tu.GTP complex up to the GTP hydrolysis stage on the ribosome.</text>
</comment>
<evidence type="ECO:0000313" key="11">
    <source>
        <dbReference type="Proteomes" id="UP000008801"/>
    </source>
</evidence>
<dbReference type="SUPFAM" id="SSF54713">
    <property type="entry name" value="Elongation factor Ts (EF-Ts), dimerisation domain"/>
    <property type="match status" value="2"/>
</dbReference>
<dbReference type="Pfam" id="PF00889">
    <property type="entry name" value="EF_TS"/>
    <property type="match status" value="1"/>
</dbReference>
<keyword evidence="6" id="KW-0963">Cytoplasm</keyword>
<dbReference type="InterPro" id="IPR018101">
    <property type="entry name" value="Transl_elong_Ts_CS"/>
</dbReference>